<gene>
    <name evidence="1" type="ORF">Scep_006948</name>
</gene>
<dbReference type="AlphaFoldDB" id="A0AAP0K8X8"/>
<comment type="caution">
    <text evidence="1">The sequence shown here is derived from an EMBL/GenBank/DDBJ whole genome shotgun (WGS) entry which is preliminary data.</text>
</comment>
<proteinExistence type="predicted"/>
<sequence length="68" mass="7354">MFPSLIGFPILAWRRDLLCATIHGPYAASAPPVVAFPTRFVFSLEALYDVLTGCGSFSFGYVGQALLL</sequence>
<evidence type="ECO:0000313" key="1">
    <source>
        <dbReference type="EMBL" id="KAK9148191.1"/>
    </source>
</evidence>
<keyword evidence="2" id="KW-1185">Reference proteome</keyword>
<accession>A0AAP0K8X8</accession>
<organism evidence="1 2">
    <name type="scientific">Stephania cephalantha</name>
    <dbReference type="NCBI Taxonomy" id="152367"/>
    <lineage>
        <taxon>Eukaryota</taxon>
        <taxon>Viridiplantae</taxon>
        <taxon>Streptophyta</taxon>
        <taxon>Embryophyta</taxon>
        <taxon>Tracheophyta</taxon>
        <taxon>Spermatophyta</taxon>
        <taxon>Magnoliopsida</taxon>
        <taxon>Ranunculales</taxon>
        <taxon>Menispermaceae</taxon>
        <taxon>Menispermoideae</taxon>
        <taxon>Cissampelideae</taxon>
        <taxon>Stephania</taxon>
    </lineage>
</organism>
<evidence type="ECO:0000313" key="2">
    <source>
        <dbReference type="Proteomes" id="UP001419268"/>
    </source>
</evidence>
<protein>
    <submittedName>
        <fullName evidence="1">Uncharacterized protein</fullName>
    </submittedName>
</protein>
<reference evidence="1 2" key="1">
    <citation type="submission" date="2024-01" db="EMBL/GenBank/DDBJ databases">
        <title>Genome assemblies of Stephania.</title>
        <authorList>
            <person name="Yang L."/>
        </authorList>
    </citation>
    <scope>NUCLEOTIDE SEQUENCE [LARGE SCALE GENOMIC DNA]</scope>
    <source>
        <strain evidence="1">JXDWG</strain>
        <tissue evidence="1">Leaf</tissue>
    </source>
</reference>
<dbReference type="EMBL" id="JBBNAG010000003">
    <property type="protein sequence ID" value="KAK9148191.1"/>
    <property type="molecule type" value="Genomic_DNA"/>
</dbReference>
<dbReference type="Proteomes" id="UP001419268">
    <property type="component" value="Unassembled WGS sequence"/>
</dbReference>
<name>A0AAP0K8X8_9MAGN</name>